<dbReference type="InterPro" id="IPR001242">
    <property type="entry name" value="Condensation_dom"/>
</dbReference>
<keyword evidence="3" id="KW-1185">Reference proteome</keyword>
<accession>A0A495XIM3</accession>
<reference evidence="2 3" key="1">
    <citation type="submission" date="2018-10" db="EMBL/GenBank/DDBJ databases">
        <title>Sequencing the genomes of 1000 actinobacteria strains.</title>
        <authorList>
            <person name="Klenk H.-P."/>
        </authorList>
    </citation>
    <scope>NUCLEOTIDE SEQUENCE [LARGE SCALE GENOMIC DNA]</scope>
    <source>
        <strain evidence="2 3">DSM 43911</strain>
    </source>
</reference>
<dbReference type="GO" id="GO:0005829">
    <property type="term" value="C:cytosol"/>
    <property type="evidence" value="ECO:0007669"/>
    <property type="project" value="TreeGrafter"/>
</dbReference>
<dbReference type="GO" id="GO:0043041">
    <property type="term" value="P:amino acid activation for nonribosomal peptide biosynthetic process"/>
    <property type="evidence" value="ECO:0007669"/>
    <property type="project" value="TreeGrafter"/>
</dbReference>
<dbReference type="CDD" id="cd19531">
    <property type="entry name" value="LCL_NRPS-like"/>
    <property type="match status" value="1"/>
</dbReference>
<organism evidence="2 3">
    <name type="scientific">Saccharothrix variisporea</name>
    <dbReference type="NCBI Taxonomy" id="543527"/>
    <lineage>
        <taxon>Bacteria</taxon>
        <taxon>Bacillati</taxon>
        <taxon>Actinomycetota</taxon>
        <taxon>Actinomycetes</taxon>
        <taxon>Pseudonocardiales</taxon>
        <taxon>Pseudonocardiaceae</taxon>
        <taxon>Saccharothrix</taxon>
    </lineage>
</organism>
<gene>
    <name evidence="2" type="ORF">DFJ66_7685</name>
</gene>
<evidence type="ECO:0000259" key="1">
    <source>
        <dbReference type="Pfam" id="PF00668"/>
    </source>
</evidence>
<proteinExistence type="predicted"/>
<dbReference type="GO" id="GO:0009366">
    <property type="term" value="C:enterobactin synthetase complex"/>
    <property type="evidence" value="ECO:0007669"/>
    <property type="project" value="TreeGrafter"/>
</dbReference>
<dbReference type="Proteomes" id="UP000272729">
    <property type="component" value="Unassembled WGS sequence"/>
</dbReference>
<evidence type="ECO:0000313" key="2">
    <source>
        <dbReference type="EMBL" id="RKT74341.1"/>
    </source>
</evidence>
<dbReference type="InterPro" id="IPR023213">
    <property type="entry name" value="CAT-like_dom_sf"/>
</dbReference>
<dbReference type="OrthoDB" id="2472181at2"/>
<dbReference type="GO" id="GO:0031177">
    <property type="term" value="F:phosphopantetheine binding"/>
    <property type="evidence" value="ECO:0007669"/>
    <property type="project" value="TreeGrafter"/>
</dbReference>
<dbReference type="RefSeq" id="WP_121228841.1">
    <property type="nucleotide sequence ID" value="NZ_JBIUBA010000003.1"/>
</dbReference>
<dbReference type="Gene3D" id="3.30.559.10">
    <property type="entry name" value="Chloramphenicol acetyltransferase-like domain"/>
    <property type="match status" value="1"/>
</dbReference>
<dbReference type="SUPFAM" id="SSF52777">
    <property type="entry name" value="CoA-dependent acyltransferases"/>
    <property type="match status" value="2"/>
</dbReference>
<dbReference type="Gene3D" id="3.30.559.30">
    <property type="entry name" value="Nonribosomal peptide synthetase, condensation domain"/>
    <property type="match status" value="1"/>
</dbReference>
<evidence type="ECO:0000313" key="3">
    <source>
        <dbReference type="Proteomes" id="UP000272729"/>
    </source>
</evidence>
<comment type="caution">
    <text evidence="2">The sequence shown here is derived from an EMBL/GenBank/DDBJ whole genome shotgun (WGS) entry which is preliminary data.</text>
</comment>
<dbReference type="GO" id="GO:0047527">
    <property type="term" value="F:2,3-dihydroxybenzoate-serine ligase activity"/>
    <property type="evidence" value="ECO:0007669"/>
    <property type="project" value="TreeGrafter"/>
</dbReference>
<dbReference type="PANTHER" id="PTHR45527:SF1">
    <property type="entry name" value="FATTY ACID SYNTHASE"/>
    <property type="match status" value="1"/>
</dbReference>
<feature type="domain" description="Condensation" evidence="1">
    <location>
        <begin position="3"/>
        <end position="400"/>
    </location>
</feature>
<dbReference type="Pfam" id="PF00668">
    <property type="entry name" value="Condensation"/>
    <property type="match status" value="1"/>
</dbReference>
<dbReference type="AlphaFoldDB" id="A0A495XIM3"/>
<protein>
    <submittedName>
        <fullName evidence="2">Nonribosomal peptide synthetase protein VioM</fullName>
    </submittedName>
</protein>
<dbReference type="GO" id="GO:0008610">
    <property type="term" value="P:lipid biosynthetic process"/>
    <property type="evidence" value="ECO:0007669"/>
    <property type="project" value="UniProtKB-ARBA"/>
</dbReference>
<name>A0A495XIM3_9PSEU</name>
<sequence length="401" mass="42702">MLDLSPAQHSLWVLHQLDDNGFTLSSAHRLRGPFDLGAFTAAVDAVVARHSPLRTRFPVRDDGGPDPVVDPPGPVTVETVEAEGFTAAHAEAVRFCTRPFDLGREWPLRVLVARLSTEDHVVALAVHHIACDGVSLGLLHDELSQLYGGAELPPVADHRELLARRVVDPAAVARCRDRLAGVPPLAADRPPVRSGKGDQVWFTVPADLTGAVRACARRHRVTAFMVLLAAFQLVLHRRTGQVDFAVGVPVAGRGDPDSEHVIGLFTNTVVVRADLGGGPSTAELLRRVREAAFAAFADQDVPLDAVVAAVGEPPDPARTPLFQVLFTFQDAPVGRLALPGVRCVELDLPAGTAASDLELELVRDGDELAGSLEYSTDLHDSGTAAALTADFLAVLDEITAE</sequence>
<dbReference type="PANTHER" id="PTHR45527">
    <property type="entry name" value="NONRIBOSOMAL PEPTIDE SYNTHETASE"/>
    <property type="match status" value="1"/>
</dbReference>
<dbReference type="GO" id="GO:0009239">
    <property type="term" value="P:enterobactin biosynthetic process"/>
    <property type="evidence" value="ECO:0007669"/>
    <property type="project" value="TreeGrafter"/>
</dbReference>
<dbReference type="EMBL" id="RBXR01000001">
    <property type="protein sequence ID" value="RKT74341.1"/>
    <property type="molecule type" value="Genomic_DNA"/>
</dbReference>